<dbReference type="RefSeq" id="WP_344634465.1">
    <property type="nucleotide sequence ID" value="NZ_BAAATR010000002.1"/>
</dbReference>
<dbReference type="InterPro" id="IPR005049">
    <property type="entry name" value="STL-like"/>
</dbReference>
<evidence type="ECO:0000313" key="3">
    <source>
        <dbReference type="EMBL" id="GAA2228053.1"/>
    </source>
</evidence>
<dbReference type="Proteomes" id="UP001500305">
    <property type="component" value="Unassembled WGS sequence"/>
</dbReference>
<dbReference type="PANTHER" id="PTHR31362:SF0">
    <property type="entry name" value="EXOSTOSIN DOMAIN-CONTAINING PROTEIN-RELATED"/>
    <property type="match status" value="1"/>
</dbReference>
<comment type="subcellular location">
    <subcellularLocation>
        <location evidence="1">Golgi apparatus</location>
    </subcellularLocation>
</comment>
<keyword evidence="4" id="KW-1185">Reference proteome</keyword>
<dbReference type="InterPro" id="IPR029044">
    <property type="entry name" value="Nucleotide-diphossugar_trans"/>
</dbReference>
<evidence type="ECO:0008006" key="5">
    <source>
        <dbReference type="Google" id="ProtNLM"/>
    </source>
</evidence>
<dbReference type="PANTHER" id="PTHR31362">
    <property type="entry name" value="GLYCOSYLTRANSFERASE STELLO1-RELATED"/>
    <property type="match status" value="1"/>
</dbReference>
<comment type="caution">
    <text evidence="3">The sequence shown here is derived from an EMBL/GenBank/DDBJ whole genome shotgun (WGS) entry which is preliminary data.</text>
</comment>
<evidence type="ECO:0000256" key="1">
    <source>
        <dbReference type="ARBA" id="ARBA00004555"/>
    </source>
</evidence>
<dbReference type="InterPro" id="IPR037595">
    <property type="entry name" value="RGP_fam"/>
</dbReference>
<dbReference type="Pfam" id="PF03214">
    <property type="entry name" value="RGP"/>
    <property type="match status" value="1"/>
</dbReference>
<dbReference type="SUPFAM" id="SSF53448">
    <property type="entry name" value="Nucleotide-diphospho-sugar transferases"/>
    <property type="match status" value="1"/>
</dbReference>
<name>A0ABN3DDH5_9ACTN</name>
<protein>
    <recommendedName>
        <fullName evidence="5">Glycosyltransferase</fullName>
    </recommendedName>
</protein>
<evidence type="ECO:0000256" key="2">
    <source>
        <dbReference type="ARBA" id="ARBA00023034"/>
    </source>
</evidence>
<evidence type="ECO:0000313" key="4">
    <source>
        <dbReference type="Proteomes" id="UP001500305"/>
    </source>
</evidence>
<sequence>MTPRTAIVTTTINIPYLLKDYLAQFAASGRTDLDLVIVGDRKSPPETRGWLEGLDWGGNSWTYLDVDDQEKWNARVPALGSLLPWNSIQRRNLGYLHAAEQGAEVIISIDDDNHVTEDDFLAGHSIVGTTAEVDCVRTEGGWANVCNLLRTDSHRIVPRGWPQSLRQQEDTWTTVRRTGRVVVNAGLWLGEPDVDAVSRLVTPAEVIGLAGDAKLPLGLDTGTWCPFNSQNTAFHRDLLASMYLVVMGPRYRGVRIDRYDDIWMSYATRAIADHLGDLVTFGRPLVRQDRNPHDHLQDLWGELPGMVLTERLVDALRGIRFTGSSYLDCYRELVDALRSAFTSDATPAEDRRFWDEVLTGMSTWTDICEEVVLGG</sequence>
<accession>A0ABN3DDH5</accession>
<organism evidence="3 4">
    <name type="scientific">Kitasatospora cystarginea</name>
    <dbReference type="NCBI Taxonomy" id="58350"/>
    <lineage>
        <taxon>Bacteria</taxon>
        <taxon>Bacillati</taxon>
        <taxon>Actinomycetota</taxon>
        <taxon>Actinomycetes</taxon>
        <taxon>Kitasatosporales</taxon>
        <taxon>Streptomycetaceae</taxon>
        <taxon>Kitasatospora</taxon>
    </lineage>
</organism>
<reference evidence="3 4" key="1">
    <citation type="journal article" date="2019" name="Int. J. Syst. Evol. Microbiol.">
        <title>The Global Catalogue of Microorganisms (GCM) 10K type strain sequencing project: providing services to taxonomists for standard genome sequencing and annotation.</title>
        <authorList>
            <consortium name="The Broad Institute Genomics Platform"/>
            <consortium name="The Broad Institute Genome Sequencing Center for Infectious Disease"/>
            <person name="Wu L."/>
            <person name="Ma J."/>
        </authorList>
    </citation>
    <scope>NUCLEOTIDE SEQUENCE [LARGE SCALE GENOMIC DNA]</scope>
    <source>
        <strain evidence="3 4">JCM 7356</strain>
    </source>
</reference>
<keyword evidence="2" id="KW-0333">Golgi apparatus</keyword>
<gene>
    <name evidence="3" type="ORF">GCM10010430_04560</name>
</gene>
<proteinExistence type="predicted"/>
<dbReference type="EMBL" id="BAAATR010000002">
    <property type="protein sequence ID" value="GAA2228053.1"/>
    <property type="molecule type" value="Genomic_DNA"/>
</dbReference>